<dbReference type="VEuPathDB" id="FungiDB:MAPG_08767"/>
<organism evidence="2 3">
    <name type="scientific">Magnaporthiopsis poae (strain ATCC 64411 / 73-15)</name>
    <name type="common">Kentucky bluegrass fungus</name>
    <name type="synonym">Magnaporthe poae</name>
    <dbReference type="NCBI Taxonomy" id="644358"/>
    <lineage>
        <taxon>Eukaryota</taxon>
        <taxon>Fungi</taxon>
        <taxon>Dikarya</taxon>
        <taxon>Ascomycota</taxon>
        <taxon>Pezizomycotina</taxon>
        <taxon>Sordariomycetes</taxon>
        <taxon>Sordariomycetidae</taxon>
        <taxon>Magnaporthales</taxon>
        <taxon>Magnaporthaceae</taxon>
        <taxon>Magnaporthiopsis</taxon>
    </lineage>
</organism>
<evidence type="ECO:0000313" key="2">
    <source>
        <dbReference type="EnsemblFungi" id="MAPG_08767T0"/>
    </source>
</evidence>
<reference evidence="1" key="3">
    <citation type="submission" date="2011-03" db="EMBL/GenBank/DDBJ databases">
        <title>Annotation of Magnaporthe poae ATCC 64411.</title>
        <authorList>
            <person name="Ma L.-J."/>
            <person name="Dead R."/>
            <person name="Young S.K."/>
            <person name="Zeng Q."/>
            <person name="Gargeya S."/>
            <person name="Fitzgerald M."/>
            <person name="Haas B."/>
            <person name="Abouelleil A."/>
            <person name="Alvarado L."/>
            <person name="Arachchi H.M."/>
            <person name="Berlin A."/>
            <person name="Brown A."/>
            <person name="Chapman S.B."/>
            <person name="Chen Z."/>
            <person name="Dunbar C."/>
            <person name="Freedman E."/>
            <person name="Gearin G."/>
            <person name="Gellesch M."/>
            <person name="Goldberg J."/>
            <person name="Griggs A."/>
            <person name="Gujja S."/>
            <person name="Heiman D."/>
            <person name="Howarth C."/>
            <person name="Larson L."/>
            <person name="Lui A."/>
            <person name="MacDonald P.J.P."/>
            <person name="Mehta T."/>
            <person name="Montmayeur A."/>
            <person name="Murphy C."/>
            <person name="Neiman D."/>
            <person name="Pearson M."/>
            <person name="Priest M."/>
            <person name="Roberts A."/>
            <person name="Saif S."/>
            <person name="Shea T."/>
            <person name="Shenoy N."/>
            <person name="Sisk P."/>
            <person name="Stolte C."/>
            <person name="Sykes S."/>
            <person name="Yandava C."/>
            <person name="Wortman J."/>
            <person name="Nusbaum C."/>
            <person name="Birren B."/>
        </authorList>
    </citation>
    <scope>NUCLEOTIDE SEQUENCE</scope>
    <source>
        <strain evidence="1">ATCC 64411</strain>
    </source>
</reference>
<dbReference type="EnsemblFungi" id="MAPG_08767T0">
    <property type="protein sequence ID" value="MAPG_08767T0"/>
    <property type="gene ID" value="MAPG_08767"/>
</dbReference>
<dbReference type="EMBL" id="GL876973">
    <property type="protein sequence ID" value="KLU89798.1"/>
    <property type="molecule type" value="Genomic_DNA"/>
</dbReference>
<dbReference type="AlphaFoldDB" id="A0A0C4E875"/>
<keyword evidence="3" id="KW-1185">Reference proteome</keyword>
<dbReference type="EMBL" id="ADBL01002133">
    <property type="status" value="NOT_ANNOTATED_CDS"/>
    <property type="molecule type" value="Genomic_DNA"/>
</dbReference>
<evidence type="ECO:0000313" key="1">
    <source>
        <dbReference type="EMBL" id="KLU89798.1"/>
    </source>
</evidence>
<evidence type="ECO:0000313" key="3">
    <source>
        <dbReference type="Proteomes" id="UP000011715"/>
    </source>
</evidence>
<proteinExistence type="predicted"/>
<reference evidence="3" key="2">
    <citation type="submission" date="2010-05" db="EMBL/GenBank/DDBJ databases">
        <title>The genome sequence of Magnaporthe poae strain ATCC 64411.</title>
        <authorList>
            <person name="Ma L.-J."/>
            <person name="Dead R."/>
            <person name="Young S."/>
            <person name="Zeng Q."/>
            <person name="Koehrsen M."/>
            <person name="Alvarado L."/>
            <person name="Berlin A."/>
            <person name="Chapman S.B."/>
            <person name="Chen Z."/>
            <person name="Freedman E."/>
            <person name="Gellesch M."/>
            <person name="Goldberg J."/>
            <person name="Griggs A."/>
            <person name="Gujja S."/>
            <person name="Heilman E.R."/>
            <person name="Heiman D."/>
            <person name="Hepburn T."/>
            <person name="Howarth C."/>
            <person name="Jen D."/>
            <person name="Larson L."/>
            <person name="Mehta T."/>
            <person name="Neiman D."/>
            <person name="Pearson M."/>
            <person name="Roberts A."/>
            <person name="Saif S."/>
            <person name="Shea T."/>
            <person name="Shenoy N."/>
            <person name="Sisk P."/>
            <person name="Stolte C."/>
            <person name="Sykes S."/>
            <person name="Walk T."/>
            <person name="White J."/>
            <person name="Yandava C."/>
            <person name="Haas B."/>
            <person name="Nusbaum C."/>
            <person name="Birren B."/>
        </authorList>
    </citation>
    <scope>NUCLEOTIDE SEQUENCE [LARGE SCALE GENOMIC DNA]</scope>
    <source>
        <strain evidence="3">ATCC 64411 / 73-15</strain>
    </source>
</reference>
<dbReference type="Proteomes" id="UP000011715">
    <property type="component" value="Unassembled WGS sequence"/>
</dbReference>
<protein>
    <submittedName>
        <fullName evidence="1 2">Uncharacterized protein</fullName>
    </submittedName>
</protein>
<reference evidence="2" key="5">
    <citation type="submission" date="2015-06" db="UniProtKB">
        <authorList>
            <consortium name="EnsemblFungi"/>
        </authorList>
    </citation>
    <scope>IDENTIFICATION</scope>
    <source>
        <strain evidence="2">ATCC 64411</strain>
    </source>
</reference>
<accession>A0A0C4E875</accession>
<sequence length="84" mass="8720">MQWKCSATTFLGGASMPALSHSNGKQADWAGRRVLQDPVGVEPLAKPEVPAVATVEVDGAVAFGLEAMGTAYCLGTVEKAQAWS</sequence>
<name>A0A0C4E875_MAGP6</name>
<gene>
    <name evidence="1" type="ORF">MAPG_08767</name>
</gene>
<reference evidence="1" key="1">
    <citation type="submission" date="2010-05" db="EMBL/GenBank/DDBJ databases">
        <title>The Genome Sequence of Magnaporthe poae strain ATCC 64411.</title>
        <authorList>
            <consortium name="The Broad Institute Genome Sequencing Platform"/>
            <consortium name="Broad Institute Genome Sequencing Center for Infectious Disease"/>
            <person name="Ma L.-J."/>
            <person name="Dead R."/>
            <person name="Young S."/>
            <person name="Zeng Q."/>
            <person name="Koehrsen M."/>
            <person name="Alvarado L."/>
            <person name="Berlin A."/>
            <person name="Chapman S.B."/>
            <person name="Chen Z."/>
            <person name="Freedman E."/>
            <person name="Gellesch M."/>
            <person name="Goldberg J."/>
            <person name="Griggs A."/>
            <person name="Gujja S."/>
            <person name="Heilman E.R."/>
            <person name="Heiman D."/>
            <person name="Hepburn T."/>
            <person name="Howarth C."/>
            <person name="Jen D."/>
            <person name="Larson L."/>
            <person name="Mehta T."/>
            <person name="Neiman D."/>
            <person name="Pearson M."/>
            <person name="Roberts A."/>
            <person name="Saif S."/>
            <person name="Shea T."/>
            <person name="Shenoy N."/>
            <person name="Sisk P."/>
            <person name="Stolte C."/>
            <person name="Sykes S."/>
            <person name="Walk T."/>
            <person name="White J."/>
            <person name="Yandava C."/>
            <person name="Haas B."/>
            <person name="Nusbaum C."/>
            <person name="Birren B."/>
        </authorList>
    </citation>
    <scope>NUCLEOTIDE SEQUENCE</scope>
    <source>
        <strain evidence="1">ATCC 64411</strain>
    </source>
</reference>
<reference evidence="2" key="4">
    <citation type="journal article" date="2015" name="G3 (Bethesda)">
        <title>Genome sequences of three phytopathogenic species of the Magnaporthaceae family of fungi.</title>
        <authorList>
            <person name="Okagaki L.H."/>
            <person name="Nunes C.C."/>
            <person name="Sailsbery J."/>
            <person name="Clay B."/>
            <person name="Brown D."/>
            <person name="John T."/>
            <person name="Oh Y."/>
            <person name="Young N."/>
            <person name="Fitzgerald M."/>
            <person name="Haas B.J."/>
            <person name="Zeng Q."/>
            <person name="Young S."/>
            <person name="Adiconis X."/>
            <person name="Fan L."/>
            <person name="Levin J.Z."/>
            <person name="Mitchell T.K."/>
            <person name="Okubara P.A."/>
            <person name="Farman M.L."/>
            <person name="Kohn L.M."/>
            <person name="Birren B."/>
            <person name="Ma L.-J."/>
            <person name="Dean R.A."/>
        </authorList>
    </citation>
    <scope>NUCLEOTIDE SEQUENCE</scope>
    <source>
        <strain evidence="2">ATCC 64411 / 73-15</strain>
    </source>
</reference>